<gene>
    <name evidence="1" type="ORF">Q7C36_012260</name>
</gene>
<evidence type="ECO:0000313" key="1">
    <source>
        <dbReference type="EMBL" id="KAK2840681.1"/>
    </source>
</evidence>
<name>A0AA88MQR0_TACVA</name>
<protein>
    <submittedName>
        <fullName evidence="1">Uncharacterized protein</fullName>
    </submittedName>
</protein>
<keyword evidence="2" id="KW-1185">Reference proteome</keyword>
<dbReference type="Proteomes" id="UP001187315">
    <property type="component" value="Unassembled WGS sequence"/>
</dbReference>
<organism evidence="1 2">
    <name type="scientific">Tachysurus vachellii</name>
    <name type="common">Darkbarbel catfish</name>
    <name type="synonym">Pelteobagrus vachellii</name>
    <dbReference type="NCBI Taxonomy" id="175792"/>
    <lineage>
        <taxon>Eukaryota</taxon>
        <taxon>Metazoa</taxon>
        <taxon>Chordata</taxon>
        <taxon>Craniata</taxon>
        <taxon>Vertebrata</taxon>
        <taxon>Euteleostomi</taxon>
        <taxon>Actinopterygii</taxon>
        <taxon>Neopterygii</taxon>
        <taxon>Teleostei</taxon>
        <taxon>Ostariophysi</taxon>
        <taxon>Siluriformes</taxon>
        <taxon>Bagridae</taxon>
        <taxon>Tachysurus</taxon>
    </lineage>
</organism>
<dbReference type="AlphaFoldDB" id="A0AA88MQR0"/>
<evidence type="ECO:0000313" key="2">
    <source>
        <dbReference type="Proteomes" id="UP001187315"/>
    </source>
</evidence>
<comment type="caution">
    <text evidence="1">The sequence shown here is derived from an EMBL/GenBank/DDBJ whole genome shotgun (WGS) entry which is preliminary data.</text>
</comment>
<proteinExistence type="predicted"/>
<reference evidence="1" key="1">
    <citation type="submission" date="2023-08" db="EMBL/GenBank/DDBJ databases">
        <title>Pelteobagrus vachellii genome.</title>
        <authorList>
            <person name="Liu H."/>
        </authorList>
    </citation>
    <scope>NUCLEOTIDE SEQUENCE</scope>
    <source>
        <strain evidence="1">PRFRI_2022a</strain>
        <tissue evidence="1">Muscle</tissue>
    </source>
</reference>
<sequence>MTHSGCGTETENTLENDWKVHRPQLSSVCCEKKRIIKRDPSSQSAGDVVSSPEARFSLSCSHMRRASPSEVVFGLARTEERH</sequence>
<accession>A0AA88MQR0</accession>
<dbReference type="EMBL" id="JAVHJS010000012">
    <property type="protein sequence ID" value="KAK2840681.1"/>
    <property type="molecule type" value="Genomic_DNA"/>
</dbReference>